<dbReference type="GO" id="GO:0005634">
    <property type="term" value="C:nucleus"/>
    <property type="evidence" value="ECO:0007669"/>
    <property type="project" value="UniProtKB-SubCell"/>
</dbReference>
<dbReference type="AlphaFoldDB" id="A0A6A5ELG8"/>
<name>A0A6A5ELG8_PERFL</name>
<dbReference type="GO" id="GO:0007059">
    <property type="term" value="P:chromosome segregation"/>
    <property type="evidence" value="ECO:0007669"/>
    <property type="project" value="UniProtKB-KW"/>
</dbReference>
<reference evidence="10 11" key="1">
    <citation type="submission" date="2019-06" db="EMBL/GenBank/DDBJ databases">
        <title>A chromosome-scale genome assembly of the European perch, Perca fluviatilis.</title>
        <authorList>
            <person name="Roques C."/>
            <person name="Zahm M."/>
            <person name="Cabau C."/>
            <person name="Klopp C."/>
            <person name="Bouchez O."/>
            <person name="Donnadieu C."/>
            <person name="Kuhl H."/>
            <person name="Gislard M."/>
            <person name="Guendouz S."/>
            <person name="Journot L."/>
            <person name="Haffray P."/>
            <person name="Bestin A."/>
            <person name="Morvezen R."/>
            <person name="Feron R."/>
            <person name="Wen M."/>
            <person name="Jouanno E."/>
            <person name="Herpin A."/>
            <person name="Schartl M."/>
            <person name="Postlethwait J."/>
            <person name="Schaerlinger B."/>
            <person name="Chardard D."/>
            <person name="Lecocq T."/>
            <person name="Poncet C."/>
            <person name="Jaffrelo L."/>
            <person name="Lampietro C."/>
            <person name="Guiguen Y."/>
        </authorList>
    </citation>
    <scope>NUCLEOTIDE SEQUENCE [LARGE SCALE GENOMIC DNA]</scope>
    <source>
        <tissue evidence="10">Blood</tissue>
    </source>
</reference>
<dbReference type="Gene3D" id="1.10.10.580">
    <property type="entry name" value="Structural maintenance of chromosome 1. Chain E"/>
    <property type="match status" value="1"/>
</dbReference>
<evidence type="ECO:0000259" key="9">
    <source>
        <dbReference type="Pfam" id="PF04825"/>
    </source>
</evidence>
<dbReference type="OrthoDB" id="10071381at2759"/>
<dbReference type="GO" id="GO:1990414">
    <property type="term" value="P:replication-born double-strand break repair via sister chromatid exchange"/>
    <property type="evidence" value="ECO:0007669"/>
    <property type="project" value="TreeGrafter"/>
</dbReference>
<dbReference type="CDD" id="cd21792">
    <property type="entry name" value="Rad21_Rec8_M_NXP1-like"/>
    <property type="match status" value="1"/>
</dbReference>
<gene>
    <name evidence="10" type="ORF">PFLUV_G00157860</name>
</gene>
<feature type="compositionally biased region" description="Acidic residues" evidence="7">
    <location>
        <begin position="497"/>
        <end position="512"/>
    </location>
</feature>
<dbReference type="GO" id="GO:0003682">
    <property type="term" value="F:chromatin binding"/>
    <property type="evidence" value="ECO:0007669"/>
    <property type="project" value="TreeGrafter"/>
</dbReference>
<dbReference type="Pfam" id="PF04824">
    <property type="entry name" value="Rad21_Rec8"/>
    <property type="match status" value="1"/>
</dbReference>
<evidence type="ECO:0000313" key="11">
    <source>
        <dbReference type="Proteomes" id="UP000465112"/>
    </source>
</evidence>
<sequence>MALRTSGHLLLGVVRIYHRKAKYLLADCNEAFIKIKMAFRPGVVDLPEENREAAYNAITLPEEFHDFDQPLPDLDDIDVAQQFNLNQSRVEEITMREEVGNLNLLQDNDFADFGMDDREMMREESAFEVDIMGVSASNLLLEAEGGANAMADKSNHLEYDDQYKDDFGDNPMENNEGGMLVDKLLSNEDGGGIFDDPPAIAESVMMAQDHGDDDDDFDALSAGAPDSPDSGPTEPLPAMADQTEQTTLVHNEEETFALEPIDITVKETKAKRKRKLIVDSVKELDSKTIRAQLSDYSDIVTTLDLAPPTKKLMMWKETGGVEKLFSLPAQPLWNARLLKMFTRCLTPLVPDELRKRRKGGEADSLDEFLKDLENPEVPREETAGHQQRDIMDQTIMEEASVLQTSVVEGSRTILDESAMPPPSSQPSLKRKAQDTEPALPMGALDQQQQPQGSGASDVSQQLETSNVDLPPEETTNISQMIELDLLGDKDKKKNDGDSDEEEEEGQGGDQDQEERRWNKRTQQMLHGLQRVMAKTGAQSVGLLDLCRNNNKKQAAAKFYSFLVLKKQQAVELVQEEPYSDIVATPGPRFHII</sequence>
<evidence type="ECO:0008006" key="12">
    <source>
        <dbReference type="Google" id="ProtNLM"/>
    </source>
</evidence>
<organism evidence="10 11">
    <name type="scientific">Perca fluviatilis</name>
    <name type="common">European perch</name>
    <dbReference type="NCBI Taxonomy" id="8168"/>
    <lineage>
        <taxon>Eukaryota</taxon>
        <taxon>Metazoa</taxon>
        <taxon>Chordata</taxon>
        <taxon>Craniata</taxon>
        <taxon>Vertebrata</taxon>
        <taxon>Euteleostomi</taxon>
        <taxon>Actinopterygii</taxon>
        <taxon>Neopterygii</taxon>
        <taxon>Teleostei</taxon>
        <taxon>Neoteleostei</taxon>
        <taxon>Acanthomorphata</taxon>
        <taxon>Eupercaria</taxon>
        <taxon>Perciformes</taxon>
        <taxon>Percoidei</taxon>
        <taxon>Percidae</taxon>
        <taxon>Percinae</taxon>
        <taxon>Perca</taxon>
    </lineage>
</organism>
<keyword evidence="11" id="KW-1185">Reference proteome</keyword>
<proteinExistence type="inferred from homology"/>
<evidence type="ECO:0000256" key="5">
    <source>
        <dbReference type="ARBA" id="ARBA00022829"/>
    </source>
</evidence>
<comment type="similarity">
    <text evidence="3">Belongs to the rad21 family.</text>
</comment>
<evidence type="ECO:0000256" key="2">
    <source>
        <dbReference type="ARBA" id="ARBA00004286"/>
    </source>
</evidence>
<dbReference type="PANTHER" id="PTHR12585:SF71">
    <property type="entry name" value="DOUBLE-STRAND-BREAK REPAIR PROTEIN RAD21 HOMOLOG-RELATED"/>
    <property type="match status" value="1"/>
</dbReference>
<evidence type="ECO:0000256" key="7">
    <source>
        <dbReference type="SAM" id="MobiDB-lite"/>
    </source>
</evidence>
<dbReference type="InterPro" id="IPR036390">
    <property type="entry name" value="WH_DNA-bd_sf"/>
</dbReference>
<dbReference type="SUPFAM" id="SSF46785">
    <property type="entry name" value="Winged helix' DNA-binding domain"/>
    <property type="match status" value="1"/>
</dbReference>
<dbReference type="EMBL" id="VHII01000013">
    <property type="protein sequence ID" value="KAF1381810.1"/>
    <property type="molecule type" value="Genomic_DNA"/>
</dbReference>
<keyword evidence="6" id="KW-0539">Nucleus</keyword>
<dbReference type="InterPro" id="IPR006910">
    <property type="entry name" value="Rad21_Rec8_N"/>
</dbReference>
<dbReference type="Proteomes" id="UP000465112">
    <property type="component" value="Chromosome 13"/>
</dbReference>
<keyword evidence="4" id="KW-0158">Chromosome</keyword>
<dbReference type="InterPro" id="IPR006909">
    <property type="entry name" value="Rad21/Rec8_C_eu"/>
</dbReference>
<keyword evidence="5" id="KW-0159">Chromosome partition</keyword>
<feature type="region of interest" description="Disordered" evidence="7">
    <location>
        <begin position="481"/>
        <end position="515"/>
    </location>
</feature>
<feature type="region of interest" description="Disordered" evidence="7">
    <location>
        <begin position="415"/>
        <end position="435"/>
    </location>
</feature>
<feature type="region of interest" description="Disordered" evidence="7">
    <location>
        <begin position="209"/>
        <end position="237"/>
    </location>
</feature>
<dbReference type="Pfam" id="PF04825">
    <property type="entry name" value="Rad21_Rec8_N"/>
    <property type="match status" value="1"/>
</dbReference>
<accession>A0A6A5ELG8</accession>
<dbReference type="GO" id="GO:0007062">
    <property type="term" value="P:sister chromatid cohesion"/>
    <property type="evidence" value="ECO:0007669"/>
    <property type="project" value="InterPro"/>
</dbReference>
<evidence type="ECO:0000256" key="4">
    <source>
        <dbReference type="ARBA" id="ARBA00022454"/>
    </source>
</evidence>
<comment type="caution">
    <text evidence="10">The sequence shown here is derived from an EMBL/GenBank/DDBJ whole genome shotgun (WGS) entry which is preliminary data.</text>
</comment>
<feature type="domain" description="Rad21/Rec8-like protein C-terminal eukaryotic" evidence="8">
    <location>
        <begin position="537"/>
        <end position="589"/>
    </location>
</feature>
<evidence type="ECO:0000256" key="1">
    <source>
        <dbReference type="ARBA" id="ARBA00004123"/>
    </source>
</evidence>
<evidence type="ECO:0000259" key="8">
    <source>
        <dbReference type="Pfam" id="PF04824"/>
    </source>
</evidence>
<evidence type="ECO:0000256" key="3">
    <source>
        <dbReference type="ARBA" id="ARBA00009870"/>
    </source>
</evidence>
<comment type="subcellular location">
    <subcellularLocation>
        <location evidence="2">Chromosome</location>
    </subcellularLocation>
    <subcellularLocation>
        <location evidence="1">Nucleus</location>
    </subcellularLocation>
</comment>
<protein>
    <recommendedName>
        <fullName evidence="12">Rad21/Rec8-like protein N-terminal domain-containing protein</fullName>
    </recommendedName>
</protein>
<feature type="compositionally biased region" description="Basic and acidic residues" evidence="7">
    <location>
        <begin position="367"/>
        <end position="389"/>
    </location>
</feature>
<evidence type="ECO:0000256" key="6">
    <source>
        <dbReference type="ARBA" id="ARBA00023242"/>
    </source>
</evidence>
<feature type="domain" description="Rad21/Rec8-like protein N-terminal" evidence="9">
    <location>
        <begin position="1"/>
        <end position="53"/>
    </location>
</feature>
<dbReference type="InterPro" id="IPR039781">
    <property type="entry name" value="Rad21/Rec8-like"/>
</dbReference>
<feature type="compositionally biased region" description="Basic and acidic residues" evidence="7">
    <location>
        <begin position="486"/>
        <end position="496"/>
    </location>
</feature>
<dbReference type="FunFam" id="1.10.10.580:FF:000001">
    <property type="entry name" value="double-strand-break repair protein rad21 homolog"/>
    <property type="match status" value="1"/>
</dbReference>
<dbReference type="InterPro" id="IPR049589">
    <property type="entry name" value="NXP1_M-like"/>
</dbReference>
<dbReference type="InterPro" id="IPR023093">
    <property type="entry name" value="ScpA-like_C"/>
</dbReference>
<dbReference type="GO" id="GO:0008278">
    <property type="term" value="C:cohesin complex"/>
    <property type="evidence" value="ECO:0007669"/>
    <property type="project" value="InterPro"/>
</dbReference>
<evidence type="ECO:0000313" key="10">
    <source>
        <dbReference type="EMBL" id="KAF1381810.1"/>
    </source>
</evidence>
<feature type="region of interest" description="Disordered" evidence="7">
    <location>
        <begin position="355"/>
        <end position="389"/>
    </location>
</feature>
<dbReference type="PANTHER" id="PTHR12585">
    <property type="entry name" value="SCC1 / RAD21 FAMILY MEMBER"/>
    <property type="match status" value="1"/>
</dbReference>